<dbReference type="InterPro" id="IPR036259">
    <property type="entry name" value="MFS_trans_sf"/>
</dbReference>
<feature type="transmembrane region" description="Helical" evidence="5">
    <location>
        <begin position="188"/>
        <end position="210"/>
    </location>
</feature>
<evidence type="ECO:0000256" key="4">
    <source>
        <dbReference type="ARBA" id="ARBA00023136"/>
    </source>
</evidence>
<feature type="transmembrane region" description="Helical" evidence="5">
    <location>
        <begin position="402"/>
        <end position="425"/>
    </location>
</feature>
<feature type="transmembrane region" description="Helical" evidence="5">
    <location>
        <begin position="216"/>
        <end position="237"/>
    </location>
</feature>
<dbReference type="CDD" id="cd06174">
    <property type="entry name" value="MFS"/>
    <property type="match status" value="1"/>
</dbReference>
<evidence type="ECO:0000256" key="2">
    <source>
        <dbReference type="ARBA" id="ARBA00022692"/>
    </source>
</evidence>
<feature type="transmembrane region" description="Helical" evidence="5">
    <location>
        <begin position="95"/>
        <end position="114"/>
    </location>
</feature>
<evidence type="ECO:0000313" key="8">
    <source>
        <dbReference type="Proteomes" id="UP001415169"/>
    </source>
</evidence>
<feature type="transmembrane region" description="Helical" evidence="5">
    <location>
        <begin position="431"/>
        <end position="451"/>
    </location>
</feature>
<dbReference type="PANTHER" id="PTHR23528:SF1">
    <property type="entry name" value="MAJOR FACILITATOR SUPERFAMILY (MFS) PROFILE DOMAIN-CONTAINING PROTEIN"/>
    <property type="match status" value="1"/>
</dbReference>
<feature type="transmembrane region" description="Helical" evidence="5">
    <location>
        <begin position="307"/>
        <end position="327"/>
    </location>
</feature>
<reference evidence="7" key="2">
    <citation type="submission" date="2023-12" db="EMBL/GenBank/DDBJ databases">
        <authorList>
            <person name="Sun Q."/>
            <person name="Inoue M."/>
        </authorList>
    </citation>
    <scope>NUCLEOTIDE SEQUENCE</scope>
    <source>
        <strain evidence="7">JCM 17590</strain>
    </source>
</reference>
<comment type="subcellular location">
    <subcellularLocation>
        <location evidence="1">Cell membrane</location>
        <topology evidence="1">Multi-pass membrane protein</topology>
    </subcellularLocation>
</comment>
<dbReference type="SUPFAM" id="SSF103473">
    <property type="entry name" value="MFS general substrate transporter"/>
    <property type="match status" value="1"/>
</dbReference>
<feature type="transmembrane region" description="Helical" evidence="5">
    <location>
        <begin position="339"/>
        <end position="357"/>
    </location>
</feature>
<proteinExistence type="predicted"/>
<feature type="domain" description="Major facilitator superfamily (MFS) profile" evidence="6">
    <location>
        <begin position="56"/>
        <end position="455"/>
    </location>
</feature>
<accession>A0ABP7ZCJ3</accession>
<keyword evidence="3 5" id="KW-1133">Transmembrane helix</keyword>
<keyword evidence="8" id="KW-1185">Reference proteome</keyword>
<feature type="transmembrane region" description="Helical" evidence="5">
    <location>
        <begin position="363"/>
        <end position="381"/>
    </location>
</feature>
<feature type="transmembrane region" description="Helical" evidence="5">
    <location>
        <begin position="155"/>
        <end position="176"/>
    </location>
</feature>
<dbReference type="InterPro" id="IPR011701">
    <property type="entry name" value="MFS"/>
</dbReference>
<dbReference type="Pfam" id="PF07690">
    <property type="entry name" value="MFS_1"/>
    <property type="match status" value="1"/>
</dbReference>
<feature type="transmembrane region" description="Helical" evidence="5">
    <location>
        <begin position="55"/>
        <end position="75"/>
    </location>
</feature>
<dbReference type="RefSeq" id="WP_344789703.1">
    <property type="nucleotide sequence ID" value="NZ_BAABBV010000001.1"/>
</dbReference>
<organism evidence="7 8">
    <name type="scientific">Gryllotalpicola daejeonensis</name>
    <dbReference type="NCBI Taxonomy" id="993087"/>
    <lineage>
        <taxon>Bacteria</taxon>
        <taxon>Bacillati</taxon>
        <taxon>Actinomycetota</taxon>
        <taxon>Actinomycetes</taxon>
        <taxon>Micrococcales</taxon>
        <taxon>Microbacteriaceae</taxon>
        <taxon>Gryllotalpicola</taxon>
    </lineage>
</organism>
<reference evidence="7" key="1">
    <citation type="journal article" date="2014" name="Int. J. Syst. Evol. Microbiol.">
        <title>Complete genome of a new Firmicutes species belonging to the dominant human colonic microbiota ('Ruminococcus bicirculans') reveals two chromosomes and a selective capacity to utilize plant glucans.</title>
        <authorList>
            <consortium name="NISC Comparative Sequencing Program"/>
            <person name="Wegmann U."/>
            <person name="Louis P."/>
            <person name="Goesmann A."/>
            <person name="Henrissat B."/>
            <person name="Duncan S.H."/>
            <person name="Flint H.J."/>
        </authorList>
    </citation>
    <scope>NUCLEOTIDE SEQUENCE</scope>
    <source>
        <strain evidence="7">JCM 17590</strain>
    </source>
</reference>
<dbReference type="PROSITE" id="PS50850">
    <property type="entry name" value="MFS"/>
    <property type="match status" value="1"/>
</dbReference>
<comment type="caution">
    <text evidence="7">The sequence shown here is derived from an EMBL/GenBank/DDBJ whole genome shotgun (WGS) entry which is preliminary data.</text>
</comment>
<keyword evidence="2 5" id="KW-0812">Transmembrane</keyword>
<protein>
    <submittedName>
        <fullName evidence="7">MFS transporter</fullName>
    </submittedName>
</protein>
<sequence>MSAPLDPEAPADGAAALEQLIDQSAATGAASNGTAPEPDLDPNGEAILGQKQRGWFLPVFVIAWFGISLSGGTIGGASVPRALAVMDNAHKDSNLAIVAAIGGVVVMIITPLFGRLSDRTRSRFGIRRPWLLWGTLLSMVGIVVLAFSTSLPMVIIGWCIGQIGFGAVAMAQHAMLADQIPKRIRARIAAAVSVSAGIATIAGTQLVALTANGAQWLWFLVPGVIGTVLSLLLVFAFTDIVRTDHAIEPLDVKAILSSYWLNPRRYRDFAFAWACRLLFTISMIAMSLYLLYFIIDHLGVPLKQASGVQATTIVWNFAGLIVSTILFGWLSDKFRRRKLIVWVSCIVAAAGLLLAILAPSEQMFFVAALIIGVGNGAYSSVDVAMMTEVLPDFRNAGKDLGVVALSYELPQIIVPVMAVPILAIGGGNNYGALWIAAIIAAVLGAIAVLPIRSVR</sequence>
<dbReference type="InterPro" id="IPR020846">
    <property type="entry name" value="MFS_dom"/>
</dbReference>
<evidence type="ECO:0000313" key="7">
    <source>
        <dbReference type="EMBL" id="GAA4153590.1"/>
    </source>
</evidence>
<feature type="transmembrane region" description="Helical" evidence="5">
    <location>
        <begin position="130"/>
        <end position="149"/>
    </location>
</feature>
<name>A0ABP7ZCJ3_9MICO</name>
<dbReference type="Gene3D" id="1.20.1250.20">
    <property type="entry name" value="MFS general substrate transporter like domains"/>
    <property type="match status" value="2"/>
</dbReference>
<evidence type="ECO:0000256" key="3">
    <source>
        <dbReference type="ARBA" id="ARBA00022989"/>
    </source>
</evidence>
<dbReference type="EMBL" id="BAABBV010000001">
    <property type="protein sequence ID" value="GAA4153590.1"/>
    <property type="molecule type" value="Genomic_DNA"/>
</dbReference>
<evidence type="ECO:0000259" key="6">
    <source>
        <dbReference type="PROSITE" id="PS50850"/>
    </source>
</evidence>
<evidence type="ECO:0000256" key="1">
    <source>
        <dbReference type="ARBA" id="ARBA00004651"/>
    </source>
</evidence>
<keyword evidence="4 5" id="KW-0472">Membrane</keyword>
<gene>
    <name evidence="7" type="ORF">GCM10022286_00180</name>
</gene>
<evidence type="ECO:0000256" key="5">
    <source>
        <dbReference type="SAM" id="Phobius"/>
    </source>
</evidence>
<feature type="transmembrane region" description="Helical" evidence="5">
    <location>
        <begin position="270"/>
        <end position="295"/>
    </location>
</feature>
<dbReference type="Proteomes" id="UP001415169">
    <property type="component" value="Unassembled WGS sequence"/>
</dbReference>
<dbReference type="PANTHER" id="PTHR23528">
    <property type="match status" value="1"/>
</dbReference>